<evidence type="ECO:0000256" key="1">
    <source>
        <dbReference type="SAM" id="MobiDB-lite"/>
    </source>
</evidence>
<keyword evidence="3" id="KW-1185">Reference proteome</keyword>
<reference evidence="2 3" key="1">
    <citation type="submission" date="2021-03" db="EMBL/GenBank/DDBJ databases">
        <title>Whole genome shotgun sequence of Actinoplanes toevensis NBRC 105298.</title>
        <authorList>
            <person name="Komaki H."/>
            <person name="Tamura T."/>
        </authorList>
    </citation>
    <scope>NUCLEOTIDE SEQUENCE [LARGE SCALE GENOMIC DNA]</scope>
    <source>
        <strain evidence="2 3">NBRC 105298</strain>
    </source>
</reference>
<evidence type="ECO:0000313" key="2">
    <source>
        <dbReference type="EMBL" id="GIM88284.1"/>
    </source>
</evidence>
<feature type="compositionally biased region" description="Polar residues" evidence="1">
    <location>
        <begin position="71"/>
        <end position="83"/>
    </location>
</feature>
<proteinExistence type="predicted"/>
<evidence type="ECO:0000313" key="3">
    <source>
        <dbReference type="Proteomes" id="UP000677082"/>
    </source>
</evidence>
<feature type="region of interest" description="Disordered" evidence="1">
    <location>
        <begin position="1"/>
        <end position="98"/>
    </location>
</feature>
<dbReference type="AlphaFoldDB" id="A0A919T2R1"/>
<feature type="compositionally biased region" description="Pro residues" evidence="1">
    <location>
        <begin position="87"/>
        <end position="98"/>
    </location>
</feature>
<organism evidence="2 3">
    <name type="scientific">Paractinoplanes toevensis</name>
    <dbReference type="NCBI Taxonomy" id="571911"/>
    <lineage>
        <taxon>Bacteria</taxon>
        <taxon>Bacillati</taxon>
        <taxon>Actinomycetota</taxon>
        <taxon>Actinomycetes</taxon>
        <taxon>Micromonosporales</taxon>
        <taxon>Micromonosporaceae</taxon>
        <taxon>Paractinoplanes</taxon>
    </lineage>
</organism>
<sequence length="98" mass="10375">MKRFGGNNAQVTGGKLGRVGNGVHRRDEVSQPGDPQPAFPDSGHVRRPGINGPDLDAPRAAEMSGIKAADSPTTQHSHPNHSTPHIAHPPPESPNRRS</sequence>
<name>A0A919T2R1_9ACTN</name>
<comment type="caution">
    <text evidence="2">The sequence shown here is derived from an EMBL/GenBank/DDBJ whole genome shotgun (WGS) entry which is preliminary data.</text>
</comment>
<protein>
    <submittedName>
        <fullName evidence="2">Uncharacterized protein</fullName>
    </submittedName>
</protein>
<dbReference type="Proteomes" id="UP000677082">
    <property type="component" value="Unassembled WGS sequence"/>
</dbReference>
<accession>A0A919T2R1</accession>
<gene>
    <name evidence="2" type="ORF">Ato02nite_000770</name>
</gene>
<dbReference type="EMBL" id="BOQN01000001">
    <property type="protein sequence ID" value="GIM88284.1"/>
    <property type="molecule type" value="Genomic_DNA"/>
</dbReference>